<evidence type="ECO:0000313" key="2">
    <source>
        <dbReference type="EMBL" id="MCJ2186492.1"/>
    </source>
</evidence>
<sequence>MSVVISEVEHRPSPETEAEAPATAPRAAQAMTMDDLLTKLRRARSRRARLWAD</sequence>
<reference evidence="2 3" key="1">
    <citation type="submission" date="2022-04" db="EMBL/GenBank/DDBJ databases">
        <title>Identification of a novel bacterium isolated from mangrove sediments.</title>
        <authorList>
            <person name="Pan X."/>
        </authorList>
    </citation>
    <scope>NUCLEOTIDE SEQUENCE [LARGE SCALE GENOMIC DNA]</scope>
    <source>
        <strain evidence="2 3">B2638</strain>
    </source>
</reference>
<accession>A0ABT0BN65</accession>
<dbReference type="Proteomes" id="UP001202281">
    <property type="component" value="Unassembled WGS sequence"/>
</dbReference>
<name>A0ABT0BN65_9SPHN</name>
<proteinExistence type="predicted"/>
<dbReference type="EMBL" id="JALHLG010000005">
    <property type="protein sequence ID" value="MCJ2186492.1"/>
    <property type="molecule type" value="Genomic_DNA"/>
</dbReference>
<evidence type="ECO:0000256" key="1">
    <source>
        <dbReference type="SAM" id="MobiDB-lite"/>
    </source>
</evidence>
<keyword evidence="3" id="KW-1185">Reference proteome</keyword>
<dbReference type="RefSeq" id="WP_243918921.1">
    <property type="nucleotide sequence ID" value="NZ_JALHLG010000005.1"/>
</dbReference>
<feature type="region of interest" description="Disordered" evidence="1">
    <location>
        <begin position="1"/>
        <end position="26"/>
    </location>
</feature>
<gene>
    <name evidence="2" type="ORF">MTR66_06660</name>
</gene>
<evidence type="ECO:0000313" key="3">
    <source>
        <dbReference type="Proteomes" id="UP001202281"/>
    </source>
</evidence>
<organism evidence="2 3">
    <name type="scientific">Novosphingobium beihaiensis</name>
    <dbReference type="NCBI Taxonomy" id="2930389"/>
    <lineage>
        <taxon>Bacteria</taxon>
        <taxon>Pseudomonadati</taxon>
        <taxon>Pseudomonadota</taxon>
        <taxon>Alphaproteobacteria</taxon>
        <taxon>Sphingomonadales</taxon>
        <taxon>Sphingomonadaceae</taxon>
        <taxon>Novosphingobium</taxon>
    </lineage>
</organism>
<comment type="caution">
    <text evidence="2">The sequence shown here is derived from an EMBL/GenBank/DDBJ whole genome shotgun (WGS) entry which is preliminary data.</text>
</comment>
<protein>
    <submittedName>
        <fullName evidence="2">Uncharacterized protein</fullName>
    </submittedName>
</protein>